<organism evidence="2">
    <name type="scientific">hydrothermal vent metagenome</name>
    <dbReference type="NCBI Taxonomy" id="652676"/>
    <lineage>
        <taxon>unclassified sequences</taxon>
        <taxon>metagenomes</taxon>
        <taxon>ecological metagenomes</taxon>
    </lineage>
</organism>
<protein>
    <submittedName>
        <fullName evidence="2">Uncharacterized protein</fullName>
    </submittedName>
</protein>
<name>A0A160V9H3_9ZZZZ</name>
<evidence type="ECO:0000256" key="1">
    <source>
        <dbReference type="SAM" id="MobiDB-lite"/>
    </source>
</evidence>
<proteinExistence type="predicted"/>
<dbReference type="EMBL" id="FAXA01000296">
    <property type="protein sequence ID" value="CUV02716.1"/>
    <property type="molecule type" value="Genomic_DNA"/>
</dbReference>
<feature type="region of interest" description="Disordered" evidence="1">
    <location>
        <begin position="1"/>
        <end position="23"/>
    </location>
</feature>
<gene>
    <name evidence="2" type="ORF">MGWOODY_Clf1998</name>
</gene>
<evidence type="ECO:0000313" key="2">
    <source>
        <dbReference type="EMBL" id="CUV02716.1"/>
    </source>
</evidence>
<accession>A0A160V9H3</accession>
<sequence>MESEASGTGVGLDPPQATAKTKRPAANAAHRLFISWFNNNLWLDIWFRSIDSMPPVGIRVHVVATPETESHPLFNARKPML</sequence>
<reference evidence="2" key="1">
    <citation type="submission" date="2015-10" db="EMBL/GenBank/DDBJ databases">
        <authorList>
            <person name="Gilbert D.G."/>
        </authorList>
    </citation>
    <scope>NUCLEOTIDE SEQUENCE</scope>
</reference>
<dbReference type="AlphaFoldDB" id="A0A160V9H3"/>